<accession>A0A562THW5</accession>
<evidence type="ECO:0000313" key="2">
    <source>
        <dbReference type="EMBL" id="TWI93247.1"/>
    </source>
</evidence>
<dbReference type="GO" id="GO:0003824">
    <property type="term" value="F:catalytic activity"/>
    <property type="evidence" value="ECO:0007669"/>
    <property type="project" value="InterPro"/>
</dbReference>
<dbReference type="Gene3D" id="2.40.33.20">
    <property type="entry name" value="PK beta-barrel domain-like"/>
    <property type="match status" value="1"/>
</dbReference>
<feature type="domain" description="MOSC" evidence="1">
    <location>
        <begin position="68"/>
        <end position="206"/>
    </location>
</feature>
<keyword evidence="3" id="KW-1185">Reference proteome</keyword>
<protein>
    <recommendedName>
        <fullName evidence="1">MOSC domain-containing protein</fullName>
    </recommendedName>
</protein>
<gene>
    <name evidence="2" type="ORF">JM93_00802</name>
</gene>
<dbReference type="InterPro" id="IPR005302">
    <property type="entry name" value="MoCF_Sase_C"/>
</dbReference>
<dbReference type="Pfam" id="PF03473">
    <property type="entry name" value="MOSC"/>
    <property type="match status" value="1"/>
</dbReference>
<dbReference type="PROSITE" id="PS51340">
    <property type="entry name" value="MOSC"/>
    <property type="match status" value="1"/>
</dbReference>
<name>A0A562THW5_9HYPH</name>
<sequence length="222" mass="23916">MVDERGISGDRIYAITDTRGKLGSGKSTNTFQRIDNLLSMQAASRDGTTFIKLPDGRKAPVGSPELTRLLSDFLAQDVTVTREMDTPHFDDGAVHIILSSDLEKLQSLNPGSDADPRRFRANVILDTPGHMTAEDLLGRVLTIGSTRLKITHPTERCVMVTAKQHDLPSNPGILKAISNGEDVHFGVYASVLIPGKIEVGQAVDTSAKPGGNAANSRRKFGL</sequence>
<evidence type="ECO:0000313" key="3">
    <source>
        <dbReference type="Proteomes" id="UP000320593"/>
    </source>
</evidence>
<dbReference type="InterPro" id="IPR011037">
    <property type="entry name" value="Pyrv_Knase-like_insert_dom_sf"/>
</dbReference>
<dbReference type="AlphaFoldDB" id="A0A562THW5"/>
<dbReference type="Proteomes" id="UP000320593">
    <property type="component" value="Unassembled WGS sequence"/>
</dbReference>
<reference evidence="2 3" key="1">
    <citation type="submission" date="2019-07" db="EMBL/GenBank/DDBJ databases">
        <title>Genomic Encyclopedia of Archaeal and Bacterial Type Strains, Phase II (KMG-II): from individual species to whole genera.</title>
        <authorList>
            <person name="Goeker M."/>
        </authorList>
    </citation>
    <scope>NUCLEOTIDE SEQUENCE [LARGE SCALE GENOMIC DNA]</scope>
    <source>
        <strain evidence="2 3">ATCC BAA-252</strain>
    </source>
</reference>
<dbReference type="GO" id="GO:0030170">
    <property type="term" value="F:pyridoxal phosphate binding"/>
    <property type="evidence" value="ECO:0007669"/>
    <property type="project" value="InterPro"/>
</dbReference>
<organism evidence="2 3">
    <name type="scientific">Roseibium hamelinense</name>
    <dbReference type="NCBI Taxonomy" id="150831"/>
    <lineage>
        <taxon>Bacteria</taxon>
        <taxon>Pseudomonadati</taxon>
        <taxon>Pseudomonadota</taxon>
        <taxon>Alphaproteobacteria</taxon>
        <taxon>Hyphomicrobiales</taxon>
        <taxon>Stappiaceae</taxon>
        <taxon>Roseibium</taxon>
    </lineage>
</organism>
<evidence type="ECO:0000259" key="1">
    <source>
        <dbReference type="PROSITE" id="PS51340"/>
    </source>
</evidence>
<dbReference type="EMBL" id="VLLF01000001">
    <property type="protein sequence ID" value="TWI93247.1"/>
    <property type="molecule type" value="Genomic_DNA"/>
</dbReference>
<proteinExistence type="predicted"/>
<dbReference type="GO" id="GO:0030151">
    <property type="term" value="F:molybdenum ion binding"/>
    <property type="evidence" value="ECO:0007669"/>
    <property type="project" value="InterPro"/>
</dbReference>
<dbReference type="SUPFAM" id="SSF50800">
    <property type="entry name" value="PK beta-barrel domain-like"/>
    <property type="match status" value="1"/>
</dbReference>
<comment type="caution">
    <text evidence="2">The sequence shown here is derived from an EMBL/GenBank/DDBJ whole genome shotgun (WGS) entry which is preliminary data.</text>
</comment>